<evidence type="ECO:0000256" key="1">
    <source>
        <dbReference type="ARBA" id="ARBA00001933"/>
    </source>
</evidence>
<dbReference type="Pfam" id="PF00842">
    <property type="entry name" value="Ala_racemase_C"/>
    <property type="match status" value="1"/>
</dbReference>
<comment type="caution">
    <text evidence="5">The sequence shown here is derived from an EMBL/GenBank/DDBJ whole genome shotgun (WGS) entry which is preliminary data.</text>
</comment>
<dbReference type="SMART" id="SM01005">
    <property type="entry name" value="Ala_racemase_C"/>
    <property type="match status" value="1"/>
</dbReference>
<proteinExistence type="predicted"/>
<dbReference type="Gene3D" id="2.40.37.10">
    <property type="entry name" value="Lyase, Ornithine Decarboxylase, Chain A, domain 1"/>
    <property type="match status" value="1"/>
</dbReference>
<dbReference type="InterPro" id="IPR011079">
    <property type="entry name" value="Ala_racemase_C"/>
</dbReference>
<feature type="non-terminal residue" evidence="5">
    <location>
        <position position="1"/>
    </location>
</feature>
<dbReference type="EMBL" id="BARS01038490">
    <property type="protein sequence ID" value="GAG23200.1"/>
    <property type="molecule type" value="Genomic_DNA"/>
</dbReference>
<evidence type="ECO:0000256" key="3">
    <source>
        <dbReference type="ARBA" id="ARBA00023235"/>
    </source>
</evidence>
<dbReference type="PRINTS" id="PR00992">
    <property type="entry name" value="ALARACEMASE"/>
</dbReference>
<name>X0VY00_9ZZZZ</name>
<dbReference type="GO" id="GO:0030632">
    <property type="term" value="P:D-alanine biosynthetic process"/>
    <property type="evidence" value="ECO:0007669"/>
    <property type="project" value="TreeGrafter"/>
</dbReference>
<dbReference type="GO" id="GO:0030170">
    <property type="term" value="F:pyridoxal phosphate binding"/>
    <property type="evidence" value="ECO:0007669"/>
    <property type="project" value="TreeGrafter"/>
</dbReference>
<dbReference type="SUPFAM" id="SSF50621">
    <property type="entry name" value="Alanine racemase C-terminal domain-like"/>
    <property type="match status" value="1"/>
</dbReference>
<keyword evidence="2" id="KW-0663">Pyridoxal phosphate</keyword>
<dbReference type="PANTHER" id="PTHR30511:SF0">
    <property type="entry name" value="ALANINE RACEMASE, CATABOLIC-RELATED"/>
    <property type="match status" value="1"/>
</dbReference>
<evidence type="ECO:0000259" key="4">
    <source>
        <dbReference type="SMART" id="SM01005"/>
    </source>
</evidence>
<comment type="cofactor">
    <cofactor evidence="1">
        <name>pyridoxal 5'-phosphate</name>
        <dbReference type="ChEBI" id="CHEBI:597326"/>
    </cofactor>
</comment>
<dbReference type="InterPro" id="IPR009006">
    <property type="entry name" value="Ala_racemase/Decarboxylase_C"/>
</dbReference>
<protein>
    <recommendedName>
        <fullName evidence="4">Alanine racemase C-terminal domain-containing protein</fullName>
    </recommendedName>
</protein>
<accession>X0VY00</accession>
<gene>
    <name evidence="5" type="ORF">S01H1_58891</name>
</gene>
<evidence type="ECO:0000313" key="5">
    <source>
        <dbReference type="EMBL" id="GAG23200.1"/>
    </source>
</evidence>
<dbReference type="PANTHER" id="PTHR30511">
    <property type="entry name" value="ALANINE RACEMASE"/>
    <property type="match status" value="1"/>
</dbReference>
<dbReference type="GO" id="GO:0008784">
    <property type="term" value="F:alanine racemase activity"/>
    <property type="evidence" value="ECO:0007669"/>
    <property type="project" value="InterPro"/>
</dbReference>
<feature type="domain" description="Alanine racemase C-terminal" evidence="4">
    <location>
        <begin position="5"/>
        <end position="132"/>
    </location>
</feature>
<dbReference type="GO" id="GO:0005829">
    <property type="term" value="C:cytosol"/>
    <property type="evidence" value="ECO:0007669"/>
    <property type="project" value="TreeGrafter"/>
</dbReference>
<evidence type="ECO:0000256" key="2">
    <source>
        <dbReference type="ARBA" id="ARBA00022898"/>
    </source>
</evidence>
<dbReference type="InterPro" id="IPR000821">
    <property type="entry name" value="Ala_racemase"/>
</dbReference>
<reference evidence="5" key="1">
    <citation type="journal article" date="2014" name="Front. Microbiol.">
        <title>High frequency of phylogenetically diverse reductive dehalogenase-homologous genes in deep subseafloor sedimentary metagenomes.</title>
        <authorList>
            <person name="Kawai M."/>
            <person name="Futagami T."/>
            <person name="Toyoda A."/>
            <person name="Takaki Y."/>
            <person name="Nishi S."/>
            <person name="Hori S."/>
            <person name="Arai W."/>
            <person name="Tsubouchi T."/>
            <person name="Morono Y."/>
            <person name="Uchiyama I."/>
            <person name="Ito T."/>
            <person name="Fujiyama A."/>
            <person name="Inagaki F."/>
            <person name="Takami H."/>
        </authorList>
    </citation>
    <scope>NUCLEOTIDE SEQUENCE</scope>
    <source>
        <strain evidence="5">Expedition CK06-06</strain>
    </source>
</reference>
<dbReference type="AlphaFoldDB" id="X0VY00"/>
<organism evidence="5">
    <name type="scientific">marine sediment metagenome</name>
    <dbReference type="NCBI Taxonomy" id="412755"/>
    <lineage>
        <taxon>unclassified sequences</taxon>
        <taxon>metagenomes</taxon>
        <taxon>ecological metagenomes</taxon>
    </lineage>
</organism>
<keyword evidence="3" id="KW-0413">Isomerase</keyword>
<sequence length="133" mass="14929">ELLPAFTWKTRIAQIKTVPAGEYIGYGCTYKTSHKTRLAIIPVGYYDGYDRGISGGYVLIHGKRAAIRGRICMNIIMVEVTDIPEAKNDDEVVLIGRSGDEFISAEQFAQWAGTINYEVTTRVNDRIPRIMVE</sequence>